<evidence type="ECO:0008006" key="4">
    <source>
        <dbReference type="Google" id="ProtNLM"/>
    </source>
</evidence>
<gene>
    <name evidence="2" type="ORF">BDV34DRAFT_235669</name>
</gene>
<dbReference type="InterPro" id="IPR013785">
    <property type="entry name" value="Aldolase_TIM"/>
</dbReference>
<dbReference type="Proteomes" id="UP000326532">
    <property type="component" value="Unassembled WGS sequence"/>
</dbReference>
<dbReference type="InterPro" id="IPR001585">
    <property type="entry name" value="TAL/FSA"/>
</dbReference>
<evidence type="ECO:0000256" key="1">
    <source>
        <dbReference type="ARBA" id="ARBA00023270"/>
    </source>
</evidence>
<dbReference type="Gene3D" id="3.20.20.70">
    <property type="entry name" value="Aldolase class I"/>
    <property type="match status" value="1"/>
</dbReference>
<dbReference type="OMA" id="PIKPHDQ"/>
<proteinExistence type="predicted"/>
<reference evidence="2 3" key="1">
    <citation type="submission" date="2019-04" db="EMBL/GenBank/DDBJ databases">
        <title>Fungal friends and foes A comparative genomics study of 23 Aspergillus species from section Flavi.</title>
        <authorList>
            <consortium name="DOE Joint Genome Institute"/>
            <person name="Kjaerbolling I."/>
            <person name="Vesth T.C."/>
            <person name="Frisvad J.C."/>
            <person name="Nybo J.L."/>
            <person name="Theobald S."/>
            <person name="Kildgaard S."/>
            <person name="Petersen T.I."/>
            <person name="Kuo A."/>
            <person name="Sato A."/>
            <person name="Lyhne E.K."/>
            <person name="Kogle M.E."/>
            <person name="Wiebenga A."/>
            <person name="Kun R.S."/>
            <person name="Lubbers R.J."/>
            <person name="Makela M.R."/>
            <person name="Barry K."/>
            <person name="Chovatia M."/>
            <person name="Clum A."/>
            <person name="Daum C."/>
            <person name="Haridas S."/>
            <person name="He G."/>
            <person name="LaButti K."/>
            <person name="Lipzen A."/>
            <person name="Mondo S."/>
            <person name="Pangilinan J."/>
            <person name="Riley R."/>
            <person name="Salamov A."/>
            <person name="Simmons B.A."/>
            <person name="Magnuson J.K."/>
            <person name="Henrissat B."/>
            <person name="Mortensen U.H."/>
            <person name="Larsen T.O."/>
            <person name="De vries R.P."/>
            <person name="Grigoriev I.V."/>
            <person name="Machida M."/>
            <person name="Baker S.E."/>
            <person name="Andersen M.R."/>
        </authorList>
    </citation>
    <scope>NUCLEOTIDE SEQUENCE [LARGE SCALE GENOMIC DNA]</scope>
    <source>
        <strain evidence="2 3">CBS 117618</strain>
    </source>
</reference>
<evidence type="ECO:0000313" key="2">
    <source>
        <dbReference type="EMBL" id="KAB8204509.1"/>
    </source>
</evidence>
<keyword evidence="1" id="KW-0704">Schiff base</keyword>
<dbReference type="GO" id="GO:0005975">
    <property type="term" value="P:carbohydrate metabolic process"/>
    <property type="evidence" value="ECO:0007669"/>
    <property type="project" value="InterPro"/>
</dbReference>
<dbReference type="GO" id="GO:0009052">
    <property type="term" value="P:pentose-phosphate shunt, non-oxidative branch"/>
    <property type="evidence" value="ECO:0007669"/>
    <property type="project" value="TreeGrafter"/>
</dbReference>
<dbReference type="Pfam" id="PF00923">
    <property type="entry name" value="TAL_FSA"/>
    <property type="match status" value="1"/>
</dbReference>
<dbReference type="AlphaFoldDB" id="A0A5N6DHL0"/>
<dbReference type="GO" id="GO:0004801">
    <property type="term" value="F:transaldolase activity"/>
    <property type="evidence" value="ECO:0007669"/>
    <property type="project" value="TreeGrafter"/>
</dbReference>
<dbReference type="VEuPathDB" id="FungiDB:BDV34DRAFT_235669"/>
<protein>
    <recommendedName>
        <fullName evidence="4">Transaldolase</fullName>
    </recommendedName>
</protein>
<dbReference type="PANTHER" id="PTHR10683">
    <property type="entry name" value="TRANSALDOLASE"/>
    <property type="match status" value="1"/>
</dbReference>
<keyword evidence="3" id="KW-1185">Reference proteome</keyword>
<accession>A0A5N6DHL0</accession>
<sequence>MVGTTTTPSWLEHLEDQVNVDVDWMDPVFIQSLPITPHDMTSNQIHVHAQLQNPIHKGLIAEVAREYKGRGWLAIYTRIAVLLCKESIPHISGRALLQVSPSEAYNSERVLEHARLYAKEFQSVGVSKDRFCIKIPSTGPALSVCPILEAEGIQTLGTACFSVAQAIAASQAGCLYISPYYNEVRANMDLSLWPNVEDPATQHPFSPRLVQMLETYRRLYKETGKQQPLIKNANFISAKEALAQGEIGVDSATISKEVLDELAKLPYDGTGKPGAGGVPKPQYPGHQNTVATPKRLQYLTTIDPLLTSWDGKLASTDVDYLTNNGAALEDAVKADPIATARLGDALELFMKVESESKALIEKVILQV</sequence>
<dbReference type="PANTHER" id="PTHR10683:SF39">
    <property type="entry name" value="TRANSALDOLASE"/>
    <property type="match status" value="1"/>
</dbReference>
<evidence type="ECO:0000313" key="3">
    <source>
        <dbReference type="Proteomes" id="UP000326532"/>
    </source>
</evidence>
<organism evidence="2 3">
    <name type="scientific">Aspergillus parasiticus</name>
    <dbReference type="NCBI Taxonomy" id="5067"/>
    <lineage>
        <taxon>Eukaryota</taxon>
        <taxon>Fungi</taxon>
        <taxon>Dikarya</taxon>
        <taxon>Ascomycota</taxon>
        <taxon>Pezizomycotina</taxon>
        <taxon>Eurotiomycetes</taxon>
        <taxon>Eurotiomycetidae</taxon>
        <taxon>Eurotiales</taxon>
        <taxon>Aspergillaceae</taxon>
        <taxon>Aspergillus</taxon>
        <taxon>Aspergillus subgen. Circumdati</taxon>
    </lineage>
</organism>
<name>A0A5N6DHL0_ASPPA</name>
<dbReference type="EMBL" id="ML734979">
    <property type="protein sequence ID" value="KAB8204509.1"/>
    <property type="molecule type" value="Genomic_DNA"/>
</dbReference>
<dbReference type="SUPFAM" id="SSF51569">
    <property type="entry name" value="Aldolase"/>
    <property type="match status" value="1"/>
</dbReference>